<name>A0A4U6VNV7_SETVI</name>
<feature type="region of interest" description="Disordered" evidence="3">
    <location>
        <begin position="1"/>
        <end position="49"/>
    </location>
</feature>
<feature type="coiled-coil region" evidence="2">
    <location>
        <begin position="327"/>
        <end position="380"/>
    </location>
</feature>
<keyword evidence="1" id="KW-0862">Zinc</keyword>
<dbReference type="OMA" id="KPNCETE"/>
<dbReference type="InterPro" id="IPR013083">
    <property type="entry name" value="Znf_RING/FYVE/PHD"/>
</dbReference>
<gene>
    <name evidence="5" type="ORF">SEVIR_2G061500v2</name>
</gene>
<dbReference type="PANTHER" id="PTHR46293">
    <property type="entry name" value="E3 UBIQUITIN PROTEIN LIGASE DRIP1"/>
    <property type="match status" value="1"/>
</dbReference>
<evidence type="ECO:0000313" key="6">
    <source>
        <dbReference type="Proteomes" id="UP000298652"/>
    </source>
</evidence>
<feature type="compositionally biased region" description="Low complexity" evidence="3">
    <location>
        <begin position="8"/>
        <end position="21"/>
    </location>
</feature>
<evidence type="ECO:0000256" key="3">
    <source>
        <dbReference type="SAM" id="MobiDB-lite"/>
    </source>
</evidence>
<keyword evidence="6" id="KW-1185">Reference proteome</keyword>
<dbReference type="AlphaFoldDB" id="A0A4U6VNV7"/>
<dbReference type="Gene3D" id="3.30.40.10">
    <property type="entry name" value="Zinc/RING finger domain, C3HC4 (zinc finger)"/>
    <property type="match status" value="1"/>
</dbReference>
<evidence type="ECO:0000313" key="5">
    <source>
        <dbReference type="EMBL" id="TKW30792.1"/>
    </source>
</evidence>
<dbReference type="GO" id="GO:0008270">
    <property type="term" value="F:zinc ion binding"/>
    <property type="evidence" value="ECO:0007669"/>
    <property type="project" value="UniProtKB-KW"/>
</dbReference>
<accession>A0A4U6VNV7</accession>
<dbReference type="GO" id="GO:0004842">
    <property type="term" value="F:ubiquitin-protein transferase activity"/>
    <property type="evidence" value="ECO:0007669"/>
    <property type="project" value="InterPro"/>
</dbReference>
<dbReference type="PROSITE" id="PS50089">
    <property type="entry name" value="ZF_RING_2"/>
    <property type="match status" value="1"/>
</dbReference>
<feature type="domain" description="RING-type" evidence="4">
    <location>
        <begin position="64"/>
        <end position="104"/>
    </location>
</feature>
<sequence length="514" mass="57490">MIQRTRRASAPPTTASPRPDSAAPPSPGLPPRRTSARRARGSGRAGAPAEALVRRSVVEPCLTCGICGGLLSDATAFSECLDAFCRKCIYDKLAKENIKCCPTCGIHLGRAPLEKLRPDHSLQHIRSVIFPAKRRKVATIKKRKEKVSAESILSSVVDIIAEGRTAPLAPAASQIEAQKIEVEVIDEADEALVAQETVYESSILNLAPVGRDVLSRIRCRDFYSACHLSAETGALIVWQPPPIPEEMVDHDQLAPRQDPQTFGPPAYFDTEYQRQVPAVQITDTSVVAGSSFHARMTVQDDDNLRGDILAFFNESTARIMGRYDAHISQLKAENSKLLEQLANERAAALERTRILEERHQQELENERAAATERTRIIEEKLQRQLDNERECVLVSMRMLTERLQRESEIATSATNRSRSLEADNARLYEELENGRADNQALISDIVEKSDELATLKYHCDMFESDKRDLENQVEDLMKELEYAKKEHARYVRQVLDAARAIPNNLEAIHTDAQH</sequence>
<dbReference type="SUPFAM" id="SSF57850">
    <property type="entry name" value="RING/U-box"/>
    <property type="match status" value="1"/>
</dbReference>
<organism evidence="5 6">
    <name type="scientific">Setaria viridis</name>
    <name type="common">Green bristlegrass</name>
    <name type="synonym">Setaria italica subsp. viridis</name>
    <dbReference type="NCBI Taxonomy" id="4556"/>
    <lineage>
        <taxon>Eukaryota</taxon>
        <taxon>Viridiplantae</taxon>
        <taxon>Streptophyta</taxon>
        <taxon>Embryophyta</taxon>
        <taxon>Tracheophyta</taxon>
        <taxon>Spermatophyta</taxon>
        <taxon>Magnoliopsida</taxon>
        <taxon>Liliopsida</taxon>
        <taxon>Poales</taxon>
        <taxon>Poaceae</taxon>
        <taxon>PACMAD clade</taxon>
        <taxon>Panicoideae</taxon>
        <taxon>Panicodae</taxon>
        <taxon>Paniceae</taxon>
        <taxon>Cenchrinae</taxon>
        <taxon>Setaria</taxon>
    </lineage>
</organism>
<proteinExistence type="predicted"/>
<protein>
    <recommendedName>
        <fullName evidence="4">RING-type domain-containing protein</fullName>
    </recommendedName>
</protein>
<dbReference type="InterPro" id="IPR001841">
    <property type="entry name" value="Znf_RING"/>
</dbReference>
<reference evidence="5" key="1">
    <citation type="submission" date="2019-03" db="EMBL/GenBank/DDBJ databases">
        <title>WGS assembly of Setaria viridis.</title>
        <authorList>
            <person name="Huang P."/>
            <person name="Jenkins J."/>
            <person name="Grimwood J."/>
            <person name="Barry K."/>
            <person name="Healey A."/>
            <person name="Mamidi S."/>
            <person name="Sreedasyam A."/>
            <person name="Shu S."/>
            <person name="Feldman M."/>
            <person name="Wu J."/>
            <person name="Yu Y."/>
            <person name="Chen C."/>
            <person name="Johnson J."/>
            <person name="Rokhsar D."/>
            <person name="Baxter I."/>
            <person name="Schmutz J."/>
            <person name="Brutnell T."/>
            <person name="Kellogg E."/>
        </authorList>
    </citation>
    <scope>NUCLEOTIDE SEQUENCE [LARGE SCALE GENOMIC DNA]</scope>
</reference>
<keyword evidence="2" id="KW-0175">Coiled coil</keyword>
<dbReference type="InterPro" id="IPR044807">
    <property type="entry name" value="DRIP1-like"/>
</dbReference>
<evidence type="ECO:0000259" key="4">
    <source>
        <dbReference type="PROSITE" id="PS50089"/>
    </source>
</evidence>
<dbReference type="EMBL" id="CM016553">
    <property type="protein sequence ID" value="TKW30792.1"/>
    <property type="molecule type" value="Genomic_DNA"/>
</dbReference>
<dbReference type="Proteomes" id="UP000298652">
    <property type="component" value="Chromosome 2"/>
</dbReference>
<dbReference type="PANTHER" id="PTHR46293:SF7">
    <property type="entry name" value="E3 UBIQUITIN PROTEIN LIGASE DRIP2"/>
    <property type="match status" value="1"/>
</dbReference>
<evidence type="ECO:0000256" key="2">
    <source>
        <dbReference type="SAM" id="Coils"/>
    </source>
</evidence>
<keyword evidence="1" id="KW-0479">Metal-binding</keyword>
<feature type="coiled-coil region" evidence="2">
    <location>
        <begin position="459"/>
        <end position="493"/>
    </location>
</feature>
<dbReference type="Gramene" id="TKW30792">
    <property type="protein sequence ID" value="TKW30792"/>
    <property type="gene ID" value="SEVIR_2G061500v2"/>
</dbReference>
<keyword evidence="1" id="KW-0863">Zinc-finger</keyword>
<evidence type="ECO:0000256" key="1">
    <source>
        <dbReference type="PROSITE-ProRule" id="PRU00175"/>
    </source>
</evidence>